<dbReference type="InterPro" id="IPR053183">
    <property type="entry name" value="ASL1"/>
</dbReference>
<accession>A0A084AMC1</accession>
<dbReference type="GO" id="GO:0009277">
    <property type="term" value="C:fungal-type cell wall"/>
    <property type="evidence" value="ECO:0007669"/>
    <property type="project" value="TreeGrafter"/>
</dbReference>
<feature type="region of interest" description="Disordered" evidence="1">
    <location>
        <begin position="117"/>
        <end position="168"/>
    </location>
</feature>
<dbReference type="Gene3D" id="3.20.20.80">
    <property type="entry name" value="Glycosidases"/>
    <property type="match status" value="1"/>
</dbReference>
<evidence type="ECO:0000313" key="4">
    <source>
        <dbReference type="Proteomes" id="UP000028045"/>
    </source>
</evidence>
<dbReference type="InterPro" id="IPR024655">
    <property type="entry name" value="Asl1_glyco_hydro_catalytic"/>
</dbReference>
<gene>
    <name evidence="3" type="ORF">S7711_06190</name>
</gene>
<dbReference type="SUPFAM" id="SSF51445">
    <property type="entry name" value="(Trans)glycosidases"/>
    <property type="match status" value="1"/>
</dbReference>
<evidence type="ECO:0000256" key="1">
    <source>
        <dbReference type="SAM" id="MobiDB-lite"/>
    </source>
</evidence>
<dbReference type="Proteomes" id="UP000028045">
    <property type="component" value="Unassembled WGS sequence"/>
</dbReference>
<protein>
    <recommendedName>
        <fullName evidence="2">Asl1-like glycosyl hydrolase catalytic domain-containing protein</fullName>
    </recommendedName>
</protein>
<dbReference type="OrthoDB" id="43654at2759"/>
<evidence type="ECO:0000259" key="2">
    <source>
        <dbReference type="Pfam" id="PF11790"/>
    </source>
</evidence>
<evidence type="ECO:0000313" key="3">
    <source>
        <dbReference type="EMBL" id="KEY66450.1"/>
    </source>
</evidence>
<dbReference type="GO" id="GO:0071966">
    <property type="term" value="P:fungal-type cell wall polysaccharide metabolic process"/>
    <property type="evidence" value="ECO:0007669"/>
    <property type="project" value="TreeGrafter"/>
</dbReference>
<organism evidence="3 4">
    <name type="scientific">Stachybotrys chartarum (strain CBS 109288 / IBT 7711)</name>
    <name type="common">Toxic black mold</name>
    <name type="synonym">Stilbospora chartarum</name>
    <dbReference type="NCBI Taxonomy" id="1280523"/>
    <lineage>
        <taxon>Eukaryota</taxon>
        <taxon>Fungi</taxon>
        <taxon>Dikarya</taxon>
        <taxon>Ascomycota</taxon>
        <taxon>Pezizomycotina</taxon>
        <taxon>Sordariomycetes</taxon>
        <taxon>Hypocreomycetidae</taxon>
        <taxon>Hypocreales</taxon>
        <taxon>Stachybotryaceae</taxon>
        <taxon>Stachybotrys</taxon>
    </lineage>
</organism>
<dbReference type="EMBL" id="KL648658">
    <property type="protein sequence ID" value="KEY66450.1"/>
    <property type="molecule type" value="Genomic_DNA"/>
</dbReference>
<feature type="domain" description="Asl1-like glycosyl hydrolase catalytic" evidence="2">
    <location>
        <begin position="170"/>
        <end position="399"/>
    </location>
</feature>
<dbReference type="AlphaFoldDB" id="A0A084AMC1"/>
<dbReference type="PANTHER" id="PTHR34154">
    <property type="entry name" value="ALKALI-SENSITIVE LINKAGE PROTEIN 1"/>
    <property type="match status" value="1"/>
</dbReference>
<proteinExistence type="predicted"/>
<dbReference type="PANTHER" id="PTHR34154:SF13">
    <property type="entry name" value="ASL1-LIKE GLYCOSYL HYDROLASE CATALYTIC DOMAIN-CONTAINING PROTEIN"/>
    <property type="match status" value="1"/>
</dbReference>
<feature type="compositionally biased region" description="Low complexity" evidence="1">
    <location>
        <begin position="117"/>
        <end position="139"/>
    </location>
</feature>
<name>A0A084AMC1_STACB</name>
<reference evidence="3 4" key="1">
    <citation type="journal article" date="2014" name="BMC Genomics">
        <title>Comparative genome sequencing reveals chemotype-specific gene clusters in the toxigenic black mold Stachybotrys.</title>
        <authorList>
            <person name="Semeiks J."/>
            <person name="Borek D."/>
            <person name="Otwinowski Z."/>
            <person name="Grishin N.V."/>
        </authorList>
    </citation>
    <scope>NUCLEOTIDE SEQUENCE [LARGE SCALE GENOMIC DNA]</scope>
    <source>
        <strain evidence="4">CBS 109288 / IBT 7711</strain>
    </source>
</reference>
<dbReference type="InterPro" id="IPR017853">
    <property type="entry name" value="GH"/>
</dbReference>
<keyword evidence="4" id="KW-1185">Reference proteome</keyword>
<feature type="compositionally biased region" description="Acidic residues" evidence="1">
    <location>
        <begin position="145"/>
        <end position="156"/>
    </location>
</feature>
<dbReference type="HOGENOM" id="CLU_040908_4_1_1"/>
<dbReference type="Pfam" id="PF11790">
    <property type="entry name" value="Glyco_hydro_cc"/>
    <property type="match status" value="1"/>
</dbReference>
<sequence length="402" mass="42769">MYSKVATIAAIAALAEQAAAFNSHRHLHNVDKRALEIDWVTVWETVYVTAGQESADPTTTEPVIEITTNVPTVYSTSTVVVPATTSQPPAAVPAAPEPVDPATVPLVSIAPSPVEAAPVEEAAATEPAATEPAATQPPVVNNPIVEEEEEEEEEPETPAPSGGAPFSKRGLAYNDPLLAQTFGSSCKSCGWTYNWGSSSFGLESSMNYIPMLWGDAEMHTGHWVEDADAAIASGSKAVLSFNEPDHASQANMDPGRAAAAHAKFMNPYSGKALVGAPAVTNSGNAGEGLEWLQAFFDACDAQPEGCSVDFCPVHWYSEAQYSDTLFTHIEKAHEICGNRPIWLTEFAPLGSGPQVDEFMTNVIPQLDAIDYLHAYSYFMVAVGNLMTSPSQLSSFGELYATV</sequence>